<protein>
    <recommendedName>
        <fullName evidence="3">Competence protein</fullName>
    </recommendedName>
</protein>
<dbReference type="Proteomes" id="UP001054801">
    <property type="component" value="Chromosome"/>
</dbReference>
<proteinExistence type="predicted"/>
<gene>
    <name evidence="1" type="ORF">L2Y54_11985</name>
</gene>
<dbReference type="EMBL" id="CP091244">
    <property type="protein sequence ID" value="UJS22665.1"/>
    <property type="molecule type" value="Genomic_DNA"/>
</dbReference>
<sequence>MQFSLVKGVKSKPSPSIKGNCIFCGELTIAKCGKYKIWHWAHKSKAKCDPWWENETEWHRKWKNYFPPAFQEIIHIDSRTNEKHIADIKTQNNMVIEFQNSSITPEEVASREIFYKNMFWIVNGDRKGTLDGANFNISIVMLGPIVESLKPLIITFAWDSSKLFERWANSSTPVFFDFNCNELFRLLSHDHKQKKVTVKLVDKKTLIEKNGGSYEESDDKYSIRNWIYQKLSQ</sequence>
<reference evidence="1" key="1">
    <citation type="journal article" date="2022" name="Microorganisms">
        <title>Two New Species of Filamentous Sulfur Bacteria of the Genus Thiothrix, Thiothrix winogradskyi sp. nov. and 'Candidatus Thiothrix sulfatifontis' sp. nov.</title>
        <authorList>
            <person name="Ravin N.V."/>
            <person name="Rossetti S."/>
            <person name="Beletsky A.V."/>
            <person name="Kadnikov V.V."/>
            <person name="Rudenko T.S."/>
            <person name="Smolyakov D.D."/>
            <person name="Moskvitina M.I."/>
            <person name="Gureeva M.V."/>
            <person name="Mardanov A.V."/>
            <person name="Grabovich M.Y."/>
        </authorList>
    </citation>
    <scope>NUCLEOTIDE SEQUENCE</scope>
    <source>
        <strain evidence="1">CT3</strain>
    </source>
</reference>
<evidence type="ECO:0000313" key="2">
    <source>
        <dbReference type="Proteomes" id="UP001054801"/>
    </source>
</evidence>
<dbReference type="RefSeq" id="WP_236496343.1">
    <property type="nucleotide sequence ID" value="NZ_CP091244.1"/>
</dbReference>
<organism evidence="1 2">
    <name type="scientific">Thiothrix winogradskyi</name>
    <dbReference type="NCBI Taxonomy" id="96472"/>
    <lineage>
        <taxon>Bacteria</taxon>
        <taxon>Pseudomonadati</taxon>
        <taxon>Pseudomonadota</taxon>
        <taxon>Gammaproteobacteria</taxon>
        <taxon>Thiotrichales</taxon>
        <taxon>Thiotrichaceae</taxon>
        <taxon>Thiothrix</taxon>
    </lineage>
</organism>
<accession>A0ABY3SVZ9</accession>
<evidence type="ECO:0000313" key="1">
    <source>
        <dbReference type="EMBL" id="UJS22665.1"/>
    </source>
</evidence>
<keyword evidence="2" id="KW-1185">Reference proteome</keyword>
<evidence type="ECO:0008006" key="3">
    <source>
        <dbReference type="Google" id="ProtNLM"/>
    </source>
</evidence>
<name>A0ABY3SVZ9_9GAMM</name>